<gene>
    <name evidence="1" type="ORF">CC86DRAFT_438851</name>
</gene>
<dbReference type="Proteomes" id="UP000799424">
    <property type="component" value="Unassembled WGS sequence"/>
</dbReference>
<protein>
    <submittedName>
        <fullName evidence="1">Uncharacterized protein</fullName>
    </submittedName>
</protein>
<organism evidence="1 2">
    <name type="scientific">Ophiobolus disseminans</name>
    <dbReference type="NCBI Taxonomy" id="1469910"/>
    <lineage>
        <taxon>Eukaryota</taxon>
        <taxon>Fungi</taxon>
        <taxon>Dikarya</taxon>
        <taxon>Ascomycota</taxon>
        <taxon>Pezizomycotina</taxon>
        <taxon>Dothideomycetes</taxon>
        <taxon>Pleosporomycetidae</taxon>
        <taxon>Pleosporales</taxon>
        <taxon>Pleosporineae</taxon>
        <taxon>Phaeosphaeriaceae</taxon>
        <taxon>Ophiobolus</taxon>
    </lineage>
</organism>
<evidence type="ECO:0000313" key="2">
    <source>
        <dbReference type="Proteomes" id="UP000799424"/>
    </source>
</evidence>
<name>A0A6A7A5B2_9PLEO</name>
<accession>A0A6A7A5B2</accession>
<evidence type="ECO:0000313" key="1">
    <source>
        <dbReference type="EMBL" id="KAF2827968.1"/>
    </source>
</evidence>
<dbReference type="EMBL" id="MU006223">
    <property type="protein sequence ID" value="KAF2827968.1"/>
    <property type="molecule type" value="Genomic_DNA"/>
</dbReference>
<reference evidence="1" key="1">
    <citation type="journal article" date="2020" name="Stud. Mycol.">
        <title>101 Dothideomycetes genomes: a test case for predicting lifestyles and emergence of pathogens.</title>
        <authorList>
            <person name="Haridas S."/>
            <person name="Albert R."/>
            <person name="Binder M."/>
            <person name="Bloem J."/>
            <person name="Labutti K."/>
            <person name="Salamov A."/>
            <person name="Andreopoulos B."/>
            <person name="Baker S."/>
            <person name="Barry K."/>
            <person name="Bills G."/>
            <person name="Bluhm B."/>
            <person name="Cannon C."/>
            <person name="Castanera R."/>
            <person name="Culley D."/>
            <person name="Daum C."/>
            <person name="Ezra D."/>
            <person name="Gonzalez J."/>
            <person name="Henrissat B."/>
            <person name="Kuo A."/>
            <person name="Liang C."/>
            <person name="Lipzen A."/>
            <person name="Lutzoni F."/>
            <person name="Magnuson J."/>
            <person name="Mondo S."/>
            <person name="Nolan M."/>
            <person name="Ohm R."/>
            <person name="Pangilinan J."/>
            <person name="Park H.-J."/>
            <person name="Ramirez L."/>
            <person name="Alfaro M."/>
            <person name="Sun H."/>
            <person name="Tritt A."/>
            <person name="Yoshinaga Y."/>
            <person name="Zwiers L.-H."/>
            <person name="Turgeon B."/>
            <person name="Goodwin S."/>
            <person name="Spatafora J."/>
            <person name="Crous P."/>
            <person name="Grigoriev I."/>
        </authorList>
    </citation>
    <scope>NUCLEOTIDE SEQUENCE</scope>
    <source>
        <strain evidence="1">CBS 113818</strain>
    </source>
</reference>
<sequence length="155" mass="17962">MSQLEITTTSPIMDMDVLHHEADGLWFRLKLSQPFSEMVETLWRRVSNELAPLYANNNKIISPDLEVAICLLIIDVITIYIGDDTVAECYDHFEKSLLEHKKVPQTRRLFQLVETMLLLTPILPIDREWIPILKIFTAALLEHTYDEIVDMLGPQ</sequence>
<proteinExistence type="predicted"/>
<dbReference type="AlphaFoldDB" id="A0A6A7A5B2"/>
<keyword evidence="2" id="KW-1185">Reference proteome</keyword>